<dbReference type="InterPro" id="IPR015424">
    <property type="entry name" value="PyrdxlP-dep_Trfase"/>
</dbReference>
<name>A0A6F9DSD0_9ASCI</name>
<dbReference type="GO" id="GO:0005789">
    <property type="term" value="C:endoplasmic reticulum membrane"/>
    <property type="evidence" value="ECO:0007669"/>
    <property type="project" value="UniProtKB-SubCell"/>
</dbReference>
<proteinExistence type="evidence at transcript level"/>
<evidence type="ECO:0000256" key="12">
    <source>
        <dbReference type="ARBA" id="ARBA00023239"/>
    </source>
</evidence>
<keyword evidence="12 17" id="KW-0456">Lyase</keyword>
<evidence type="ECO:0000256" key="7">
    <source>
        <dbReference type="ARBA" id="ARBA00022898"/>
    </source>
</evidence>
<evidence type="ECO:0000256" key="14">
    <source>
        <dbReference type="ARBA" id="ARBA00038965"/>
    </source>
</evidence>
<comment type="subcellular location">
    <subcellularLocation>
        <location evidence="2">Endoplasmic reticulum membrane</location>
        <topology evidence="2">Single-pass membrane protein</topology>
    </subcellularLocation>
</comment>
<comment type="pathway">
    <text evidence="4">Sphingolipid metabolism.</text>
</comment>
<dbReference type="InterPro" id="IPR050477">
    <property type="entry name" value="GrpII_AminoAcid_Decarb"/>
</dbReference>
<dbReference type="InterPro" id="IPR015422">
    <property type="entry name" value="PyrdxlP-dep_Trfase_small"/>
</dbReference>
<evidence type="ECO:0000256" key="2">
    <source>
        <dbReference type="ARBA" id="ARBA00004389"/>
    </source>
</evidence>
<keyword evidence="11" id="KW-0472">Membrane</keyword>
<comment type="pathway">
    <text evidence="3">Lipid metabolism; sphingolipid metabolism.</text>
</comment>
<feature type="modified residue" description="N6-(pyridoxal phosphate)lysine" evidence="16">
    <location>
        <position position="344"/>
    </location>
</feature>
<gene>
    <name evidence="18" type="primary">Sgpl1-001</name>
</gene>
<evidence type="ECO:0000256" key="15">
    <source>
        <dbReference type="ARBA" id="ARBA00042568"/>
    </source>
</evidence>
<evidence type="ECO:0000256" key="11">
    <source>
        <dbReference type="ARBA" id="ARBA00023136"/>
    </source>
</evidence>
<keyword evidence="8" id="KW-0746">Sphingolipid metabolism</keyword>
<evidence type="ECO:0000256" key="5">
    <source>
        <dbReference type="ARBA" id="ARBA00022692"/>
    </source>
</evidence>
<reference evidence="18" key="1">
    <citation type="submission" date="2020-04" db="EMBL/GenBank/DDBJ databases">
        <authorList>
            <person name="Neveu A P."/>
        </authorList>
    </citation>
    <scope>NUCLEOTIDE SEQUENCE</scope>
    <source>
        <tissue evidence="18">Whole embryo</tissue>
    </source>
</reference>
<keyword evidence="5" id="KW-0812">Transmembrane</keyword>
<accession>A0A6F9DSD0</accession>
<evidence type="ECO:0000256" key="17">
    <source>
        <dbReference type="RuleBase" id="RU000382"/>
    </source>
</evidence>
<dbReference type="EMBL" id="LR790167">
    <property type="protein sequence ID" value="CAB3266029.1"/>
    <property type="molecule type" value="mRNA"/>
</dbReference>
<dbReference type="GO" id="GO:0008117">
    <property type="term" value="F:sphinganine-1-phosphate aldolase activity"/>
    <property type="evidence" value="ECO:0007669"/>
    <property type="project" value="UniProtKB-EC"/>
</dbReference>
<evidence type="ECO:0000256" key="16">
    <source>
        <dbReference type="PIRSR" id="PIRSR602129-50"/>
    </source>
</evidence>
<dbReference type="InterPro" id="IPR015421">
    <property type="entry name" value="PyrdxlP-dep_Trfase_major"/>
</dbReference>
<evidence type="ECO:0000313" key="18">
    <source>
        <dbReference type="EMBL" id="CAB3266029.1"/>
    </source>
</evidence>
<dbReference type="GO" id="GO:0019752">
    <property type="term" value="P:carboxylic acid metabolic process"/>
    <property type="evidence" value="ECO:0007669"/>
    <property type="project" value="InterPro"/>
</dbReference>
<comment type="cofactor">
    <cofactor evidence="1 16 17">
        <name>pyridoxal 5'-phosphate</name>
        <dbReference type="ChEBI" id="CHEBI:597326"/>
    </cofactor>
</comment>
<keyword evidence="9" id="KW-1133">Transmembrane helix</keyword>
<comment type="similarity">
    <text evidence="13">Belongs to the group II decarboxylase family. Sphingosine-1-phosphate lyase subfamily.</text>
</comment>
<organism evidence="18">
    <name type="scientific">Phallusia mammillata</name>
    <dbReference type="NCBI Taxonomy" id="59560"/>
    <lineage>
        <taxon>Eukaryota</taxon>
        <taxon>Metazoa</taxon>
        <taxon>Chordata</taxon>
        <taxon>Tunicata</taxon>
        <taxon>Ascidiacea</taxon>
        <taxon>Phlebobranchia</taxon>
        <taxon>Ascidiidae</taxon>
        <taxon>Phallusia</taxon>
    </lineage>
</organism>
<dbReference type="InterPro" id="IPR002129">
    <property type="entry name" value="PyrdxlP-dep_de-COase"/>
</dbReference>
<dbReference type="PANTHER" id="PTHR42735">
    <property type="match status" value="1"/>
</dbReference>
<dbReference type="GO" id="GO:0006665">
    <property type="term" value="P:sphingolipid metabolic process"/>
    <property type="evidence" value="ECO:0007669"/>
    <property type="project" value="UniProtKB-KW"/>
</dbReference>
<dbReference type="AlphaFoldDB" id="A0A6F9DSD0"/>
<evidence type="ECO:0000256" key="13">
    <source>
        <dbReference type="ARBA" id="ARBA00038302"/>
    </source>
</evidence>
<evidence type="ECO:0000256" key="4">
    <source>
        <dbReference type="ARBA" id="ARBA00004991"/>
    </source>
</evidence>
<dbReference type="SUPFAM" id="SSF53383">
    <property type="entry name" value="PLP-dependent transferases"/>
    <property type="match status" value="1"/>
</dbReference>
<dbReference type="Pfam" id="PF00282">
    <property type="entry name" value="Pyridoxal_deC"/>
    <property type="match status" value="1"/>
</dbReference>
<evidence type="ECO:0000256" key="9">
    <source>
        <dbReference type="ARBA" id="ARBA00022989"/>
    </source>
</evidence>
<dbReference type="PANTHER" id="PTHR42735:SF9">
    <property type="entry name" value="SPHINGOSINE-1-PHOSPHATE LYASE"/>
    <property type="match status" value="1"/>
</dbReference>
<keyword evidence="6" id="KW-0256">Endoplasmic reticulum</keyword>
<evidence type="ECO:0000256" key="3">
    <source>
        <dbReference type="ARBA" id="ARBA00004760"/>
    </source>
</evidence>
<dbReference type="EC" id="4.1.2.27" evidence="14"/>
<sequence length="509" mass="56451">MAELDFTQWISYVVTSLVAVHLIDVLLKRGITGVLKSVANFLLLMPGADRAVKAFTRKEVDDYVSQAFNRKPGTAKNVISIPEKGIPVNDLRKELETFKSGDKHLSENGRLFAYVYTSEGPRFNLQREAFKMFTDLTLNSVNDERVEMIHAFLDAFMHDNALNPMVFPALRRFENEVVGMTASMLHGDGNVVGSVTSGGTESILMAMKTYRDRARSLNPNITKPTVVAPSSIHPAFEKAAHYFDLTMKHVQVDPETLTCDTKEYENMIDSNTILLLASAPAYPQAILDPIEAISDIALRHKLPFHVDGCFGGFMLPWVEKLGHNIPKWDFRVEGVTSISADLHKYGYATKGASVVCYRDSSIRKHQFFAYSGWSGGLFASPTMAGTRPGGHLAAAWIALRAMGQDGYMDMARKLMETANKMKAGIRNIEGLKVFGSPLMTAFGFGSNQAALSIFAISDIMEKKGWKMEVQRNPDSVHCTILPGHVKSADNWLVDLKDAVDFVKVRSLRV</sequence>
<evidence type="ECO:0000256" key="1">
    <source>
        <dbReference type="ARBA" id="ARBA00001933"/>
    </source>
</evidence>
<keyword evidence="10" id="KW-0443">Lipid metabolism</keyword>
<dbReference type="Gene3D" id="3.90.1150.10">
    <property type="entry name" value="Aspartate Aminotransferase, domain 1"/>
    <property type="match status" value="1"/>
</dbReference>
<dbReference type="GO" id="GO:0030170">
    <property type="term" value="F:pyridoxal phosphate binding"/>
    <property type="evidence" value="ECO:0007669"/>
    <property type="project" value="InterPro"/>
</dbReference>
<dbReference type="Gene3D" id="3.40.640.10">
    <property type="entry name" value="Type I PLP-dependent aspartate aminotransferase-like (Major domain)"/>
    <property type="match status" value="1"/>
</dbReference>
<protein>
    <recommendedName>
        <fullName evidence="14">sphinganine-1-phosphate aldolase</fullName>
        <ecNumber evidence="14">4.1.2.27</ecNumber>
    </recommendedName>
    <alternativeName>
        <fullName evidence="15">Sphingosine-1-phosphate aldolase</fullName>
    </alternativeName>
</protein>
<dbReference type="FunFam" id="3.40.640.10:FF:000020">
    <property type="entry name" value="sphingosine-1-phosphate lyase 1"/>
    <property type="match status" value="1"/>
</dbReference>
<evidence type="ECO:0000256" key="10">
    <source>
        <dbReference type="ARBA" id="ARBA00023098"/>
    </source>
</evidence>
<evidence type="ECO:0000256" key="8">
    <source>
        <dbReference type="ARBA" id="ARBA00022919"/>
    </source>
</evidence>
<keyword evidence="7 16" id="KW-0663">Pyridoxal phosphate</keyword>
<evidence type="ECO:0000256" key="6">
    <source>
        <dbReference type="ARBA" id="ARBA00022824"/>
    </source>
</evidence>